<evidence type="ECO:0000313" key="11">
    <source>
        <dbReference type="Proteomes" id="UP001155241"/>
    </source>
</evidence>
<feature type="transmembrane region" description="Helical" evidence="8">
    <location>
        <begin position="86"/>
        <end position="104"/>
    </location>
</feature>
<keyword evidence="5 8" id="KW-1133">Transmembrane helix</keyword>
<evidence type="ECO:0000256" key="4">
    <source>
        <dbReference type="ARBA" id="ARBA00022692"/>
    </source>
</evidence>
<dbReference type="PROSITE" id="PS00216">
    <property type="entry name" value="SUGAR_TRANSPORT_1"/>
    <property type="match status" value="2"/>
</dbReference>
<keyword evidence="4 8" id="KW-0812">Transmembrane</keyword>
<feature type="transmembrane region" description="Helical" evidence="8">
    <location>
        <begin position="434"/>
        <end position="455"/>
    </location>
</feature>
<dbReference type="PROSITE" id="PS50850">
    <property type="entry name" value="MFS"/>
    <property type="match status" value="1"/>
</dbReference>
<feature type="transmembrane region" description="Helical" evidence="8">
    <location>
        <begin position="110"/>
        <end position="133"/>
    </location>
</feature>
<feature type="transmembrane region" description="Helical" evidence="8">
    <location>
        <begin position="59"/>
        <end position="79"/>
    </location>
</feature>
<protein>
    <submittedName>
        <fullName evidence="10">Sugar porter family MFS transporter</fullName>
    </submittedName>
</protein>
<feature type="transmembrane region" description="Helical" evidence="8">
    <location>
        <begin position="145"/>
        <end position="163"/>
    </location>
</feature>
<dbReference type="PANTHER" id="PTHR48020:SF12">
    <property type="entry name" value="PROTON MYO-INOSITOL COTRANSPORTER"/>
    <property type="match status" value="1"/>
</dbReference>
<dbReference type="InterPro" id="IPR020846">
    <property type="entry name" value="MFS_dom"/>
</dbReference>
<reference evidence="10" key="1">
    <citation type="submission" date="2022-06" db="EMBL/GenBank/DDBJ databases">
        <title>Aeoliella straminimaris, a novel planctomycete from sediments.</title>
        <authorList>
            <person name="Vitorino I.R."/>
            <person name="Lage O.M."/>
        </authorList>
    </citation>
    <scope>NUCLEOTIDE SEQUENCE</scope>
    <source>
        <strain evidence="10">ICT_H6.2</strain>
    </source>
</reference>
<dbReference type="GO" id="GO:0022857">
    <property type="term" value="F:transmembrane transporter activity"/>
    <property type="evidence" value="ECO:0007669"/>
    <property type="project" value="InterPro"/>
</dbReference>
<dbReference type="InterPro" id="IPR005828">
    <property type="entry name" value="MFS_sugar_transport-like"/>
</dbReference>
<evidence type="ECO:0000256" key="3">
    <source>
        <dbReference type="ARBA" id="ARBA00022448"/>
    </source>
</evidence>
<comment type="subcellular location">
    <subcellularLocation>
        <location evidence="1">Membrane</location>
        <topology evidence="1">Multi-pass membrane protein</topology>
    </subcellularLocation>
</comment>
<dbReference type="NCBIfam" id="TIGR00879">
    <property type="entry name" value="SP"/>
    <property type="match status" value="1"/>
</dbReference>
<name>A0A9X2JIJ7_9BACT</name>
<dbReference type="SUPFAM" id="SSF103473">
    <property type="entry name" value="MFS general substrate transporter"/>
    <property type="match status" value="1"/>
</dbReference>
<feature type="transmembrane region" description="Helical" evidence="8">
    <location>
        <begin position="407"/>
        <end position="428"/>
    </location>
</feature>
<evidence type="ECO:0000256" key="1">
    <source>
        <dbReference type="ARBA" id="ARBA00004141"/>
    </source>
</evidence>
<evidence type="ECO:0000313" key="10">
    <source>
        <dbReference type="EMBL" id="MCO6047155.1"/>
    </source>
</evidence>
<dbReference type="Pfam" id="PF00083">
    <property type="entry name" value="Sugar_tr"/>
    <property type="match status" value="1"/>
</dbReference>
<dbReference type="PANTHER" id="PTHR48020">
    <property type="entry name" value="PROTON MYO-INOSITOL COTRANSPORTER"/>
    <property type="match status" value="1"/>
</dbReference>
<evidence type="ECO:0000256" key="2">
    <source>
        <dbReference type="ARBA" id="ARBA00010992"/>
    </source>
</evidence>
<feature type="transmembrane region" description="Helical" evidence="8">
    <location>
        <begin position="193"/>
        <end position="213"/>
    </location>
</feature>
<accession>A0A9X2JIJ7</accession>
<keyword evidence="6 8" id="KW-0472">Membrane</keyword>
<dbReference type="AlphaFoldDB" id="A0A9X2JIJ7"/>
<dbReference type="EMBL" id="JAMXLR010000089">
    <property type="protein sequence ID" value="MCO6047155.1"/>
    <property type="molecule type" value="Genomic_DNA"/>
</dbReference>
<gene>
    <name evidence="10" type="ORF">NG895_24925</name>
</gene>
<feature type="transmembrane region" description="Helical" evidence="8">
    <location>
        <begin position="338"/>
        <end position="359"/>
    </location>
</feature>
<evidence type="ECO:0000256" key="5">
    <source>
        <dbReference type="ARBA" id="ARBA00022989"/>
    </source>
</evidence>
<dbReference type="InterPro" id="IPR036259">
    <property type="entry name" value="MFS_trans_sf"/>
</dbReference>
<evidence type="ECO:0000256" key="7">
    <source>
        <dbReference type="RuleBase" id="RU003346"/>
    </source>
</evidence>
<dbReference type="RefSeq" id="WP_252855267.1">
    <property type="nucleotide sequence ID" value="NZ_JAMXLR010000089.1"/>
</dbReference>
<dbReference type="PROSITE" id="PS00217">
    <property type="entry name" value="SUGAR_TRANSPORT_2"/>
    <property type="match status" value="1"/>
</dbReference>
<evidence type="ECO:0000259" key="9">
    <source>
        <dbReference type="PROSITE" id="PS50850"/>
    </source>
</evidence>
<organism evidence="10 11">
    <name type="scientific">Aeoliella straminimaris</name>
    <dbReference type="NCBI Taxonomy" id="2954799"/>
    <lineage>
        <taxon>Bacteria</taxon>
        <taxon>Pseudomonadati</taxon>
        <taxon>Planctomycetota</taxon>
        <taxon>Planctomycetia</taxon>
        <taxon>Pirellulales</taxon>
        <taxon>Lacipirellulaceae</taxon>
        <taxon>Aeoliella</taxon>
    </lineage>
</organism>
<dbReference type="GO" id="GO:0016020">
    <property type="term" value="C:membrane"/>
    <property type="evidence" value="ECO:0007669"/>
    <property type="project" value="UniProtKB-SubCell"/>
</dbReference>
<dbReference type="Gene3D" id="1.20.1250.20">
    <property type="entry name" value="MFS general substrate transporter like domains"/>
    <property type="match status" value="1"/>
</dbReference>
<feature type="transmembrane region" description="Helical" evidence="8">
    <location>
        <begin position="310"/>
        <end position="331"/>
    </location>
</feature>
<feature type="domain" description="Major facilitator superfamily (MFS) profile" evidence="9">
    <location>
        <begin position="21"/>
        <end position="462"/>
    </location>
</feature>
<feature type="transmembrane region" description="Helical" evidence="8">
    <location>
        <begin position="371"/>
        <end position="395"/>
    </location>
</feature>
<evidence type="ECO:0000256" key="6">
    <source>
        <dbReference type="ARBA" id="ARBA00023136"/>
    </source>
</evidence>
<proteinExistence type="inferred from homology"/>
<dbReference type="InterPro" id="IPR005829">
    <property type="entry name" value="Sugar_transporter_CS"/>
</dbReference>
<dbReference type="Proteomes" id="UP001155241">
    <property type="component" value="Unassembled WGS sequence"/>
</dbReference>
<keyword evidence="3 7" id="KW-0813">Transport</keyword>
<dbReference type="InterPro" id="IPR050814">
    <property type="entry name" value="Myo-inositol_Transporter"/>
</dbReference>
<dbReference type="InterPro" id="IPR003663">
    <property type="entry name" value="Sugar/inositol_transpt"/>
</dbReference>
<feature type="transmembrane region" description="Helical" evidence="8">
    <location>
        <begin position="16"/>
        <end position="39"/>
    </location>
</feature>
<sequence length="482" mass="51510">MNHHDSGLISESPGKGFLLGVCAVASLGGLLFGFDTAVISGTVSSVSERFALSGWHVGWFASSALLGCIVGAAFAGVLSDRLGRRPVLIAAASLFLISAIGSAVPPNFGWLAIARVVGGLGVGLASVVAPTYIAEFSPAAVRGRLVALYQLSIVIGILLAYLSNFGLQNWSEHLVGSSAGIAWVDWLVRDETWRGMFGAEVLPALSFLLLLCFSPESPRWLILNGQAEKGRQLLGHVQALHAAEAEYRAIIDGTLNTKSSWTEILQPRYRRALIVGVGLSLFGQLTGVNVVVYFGPSILESAGIAKDGALAFQVGFGVINLVFTLIALALIDSWGRRSLLIGGMSVVSGMLLVVGALFAMQSEAQFRWSEYGIVAALAIYFAAVALSICAVIWVLTPEVFPNQVRGTGVSIATFTNWATNALSAFWFPVVTERFSMQTAFFLFAFICLIATYFFYKVVPETRGRSLEEIETGWLHVSKASLT</sequence>
<feature type="transmembrane region" description="Helical" evidence="8">
    <location>
        <begin position="272"/>
        <end position="295"/>
    </location>
</feature>
<comment type="similarity">
    <text evidence="2 7">Belongs to the major facilitator superfamily. Sugar transporter (TC 2.A.1.1) family.</text>
</comment>
<evidence type="ECO:0000256" key="8">
    <source>
        <dbReference type="SAM" id="Phobius"/>
    </source>
</evidence>
<dbReference type="PRINTS" id="PR00171">
    <property type="entry name" value="SUGRTRNSPORT"/>
</dbReference>
<comment type="caution">
    <text evidence="10">The sequence shown here is derived from an EMBL/GenBank/DDBJ whole genome shotgun (WGS) entry which is preliminary data.</text>
</comment>
<keyword evidence="11" id="KW-1185">Reference proteome</keyword>